<sequence>MNAPRVVPVAAPVRPAAAVVVPVARHFLVPTVAHDFFVPTATVRPKEALS</sequence>
<dbReference type="AlphaFoldDB" id="A0AA96JCY2"/>
<dbReference type="EMBL" id="CP134880">
    <property type="protein sequence ID" value="WNM27421.1"/>
    <property type="molecule type" value="Genomic_DNA"/>
</dbReference>
<dbReference type="KEGG" id="dcp:RN607_14665"/>
<name>A0AA96JCY2_9MICO</name>
<proteinExistence type="predicted"/>
<dbReference type="Proteomes" id="UP001303408">
    <property type="component" value="Chromosome"/>
</dbReference>
<protein>
    <submittedName>
        <fullName evidence="1">Uncharacterized protein</fullName>
    </submittedName>
</protein>
<accession>A0AA96JCY2</accession>
<gene>
    <name evidence="1" type="ORF">RN607_14665</name>
</gene>
<organism evidence="1">
    <name type="scientific">Demequina capsici</name>
    <dbReference type="NCBI Taxonomy" id="3075620"/>
    <lineage>
        <taxon>Bacteria</taxon>
        <taxon>Bacillati</taxon>
        <taxon>Actinomycetota</taxon>
        <taxon>Actinomycetes</taxon>
        <taxon>Micrococcales</taxon>
        <taxon>Demequinaceae</taxon>
        <taxon>Demequina</taxon>
    </lineage>
</organism>
<reference evidence="1" key="1">
    <citation type="submission" date="2023-09" db="EMBL/GenBank/DDBJ databases">
        <title>Demequina sp. a novel bacteria isolated from Capsicum annuum.</title>
        <authorList>
            <person name="Humaira Z."/>
            <person name="Lee J."/>
            <person name="Cho D."/>
        </authorList>
    </citation>
    <scope>NUCLEOTIDE SEQUENCE</scope>
    <source>
        <strain evidence="1">PMTSA13</strain>
    </source>
</reference>
<evidence type="ECO:0000313" key="1">
    <source>
        <dbReference type="EMBL" id="WNM27421.1"/>
    </source>
</evidence>
<dbReference type="RefSeq" id="WP_313543428.1">
    <property type="nucleotide sequence ID" value="NZ_CP134880.1"/>
</dbReference>